<dbReference type="InterPro" id="IPR051538">
    <property type="entry name" value="Acyl-CoA_Synth/Transferase"/>
</dbReference>
<dbReference type="InterPro" id="IPR043938">
    <property type="entry name" value="Ligase_CoA_dom"/>
</dbReference>
<dbReference type="EMBL" id="MNUV01000052">
    <property type="protein sequence ID" value="OIO07050.1"/>
    <property type="molecule type" value="Genomic_DNA"/>
</dbReference>
<dbReference type="Gene3D" id="3.30.470.20">
    <property type="entry name" value="ATP-grasp fold, B domain"/>
    <property type="match status" value="1"/>
</dbReference>
<dbReference type="SUPFAM" id="SSF56059">
    <property type="entry name" value="Glutathione synthetase ATP-binding domain-like"/>
    <property type="match status" value="1"/>
</dbReference>
<feature type="domain" description="CoA-binding" evidence="4">
    <location>
        <begin position="7"/>
        <end position="102"/>
    </location>
</feature>
<dbReference type="GO" id="GO:0005524">
    <property type="term" value="F:ATP binding"/>
    <property type="evidence" value="ECO:0007669"/>
    <property type="project" value="UniProtKB-KW"/>
</dbReference>
<dbReference type="Proteomes" id="UP000182860">
    <property type="component" value="Unassembled WGS sequence"/>
</dbReference>
<dbReference type="SUPFAM" id="SSF52210">
    <property type="entry name" value="Succinyl-CoA synthetase domains"/>
    <property type="match status" value="2"/>
</dbReference>
<evidence type="ECO:0000256" key="3">
    <source>
        <dbReference type="ARBA" id="ARBA00022840"/>
    </source>
</evidence>
<dbReference type="InterPro" id="IPR032875">
    <property type="entry name" value="Succ_CoA_lig_flav_dom"/>
</dbReference>
<reference evidence="5 6" key="1">
    <citation type="journal article" date="2016" name="Environ. Microbiol.">
        <title>Genomic resolution of a cold subsurface aquifer community provides metabolic insights for novel microbes adapted to high CO concentrations.</title>
        <authorList>
            <person name="Probst A.J."/>
            <person name="Castelle C.J."/>
            <person name="Singh A."/>
            <person name="Brown C.T."/>
            <person name="Anantharaman K."/>
            <person name="Sharon I."/>
            <person name="Hug L.A."/>
            <person name="Burstein D."/>
            <person name="Emerson J.B."/>
            <person name="Thomas B.C."/>
            <person name="Banfield J.F."/>
        </authorList>
    </citation>
    <scope>NUCLEOTIDE SEQUENCE [LARGE SCALE GENOMIC DNA]</scope>
    <source>
        <strain evidence="5">CG1_02_41_21</strain>
    </source>
</reference>
<dbReference type="GO" id="GO:0043758">
    <property type="term" value="F:acetate-CoA ligase (ADP-forming) activity"/>
    <property type="evidence" value="ECO:0007669"/>
    <property type="project" value="InterPro"/>
</dbReference>
<dbReference type="InterPro" id="IPR036291">
    <property type="entry name" value="NAD(P)-bd_dom_sf"/>
</dbReference>
<dbReference type="Gene3D" id="3.40.50.261">
    <property type="entry name" value="Succinyl-CoA synthetase domains"/>
    <property type="match status" value="2"/>
</dbReference>
<gene>
    <name evidence="5" type="ORF">AUJ35_02865</name>
</gene>
<evidence type="ECO:0000256" key="1">
    <source>
        <dbReference type="ARBA" id="ARBA00022598"/>
    </source>
</evidence>
<organism evidence="5 6">
    <name type="scientific">Candidatus Falkowbacteria bacterium CG1_02_41_21</name>
    <dbReference type="NCBI Taxonomy" id="1805147"/>
    <lineage>
        <taxon>Bacteria</taxon>
        <taxon>Candidatus Falkowiibacteriota</taxon>
    </lineage>
</organism>
<dbReference type="SMART" id="SM00881">
    <property type="entry name" value="CoA_binding"/>
    <property type="match status" value="1"/>
</dbReference>
<dbReference type="Pfam" id="PF13607">
    <property type="entry name" value="Succ_CoA_lig"/>
    <property type="match status" value="1"/>
</dbReference>
<evidence type="ECO:0000259" key="4">
    <source>
        <dbReference type="SMART" id="SM00881"/>
    </source>
</evidence>
<evidence type="ECO:0000313" key="6">
    <source>
        <dbReference type="Proteomes" id="UP000182860"/>
    </source>
</evidence>
<dbReference type="Pfam" id="PF13549">
    <property type="entry name" value="ATP-grasp_5"/>
    <property type="match status" value="1"/>
</dbReference>
<name>A0A1J4T5I8_9BACT</name>
<proteinExistence type="predicted"/>
<dbReference type="Gene3D" id="3.40.50.720">
    <property type="entry name" value="NAD(P)-binding Rossmann-like Domain"/>
    <property type="match status" value="1"/>
</dbReference>
<dbReference type="InterPro" id="IPR016102">
    <property type="entry name" value="Succinyl-CoA_synth-like"/>
</dbReference>
<dbReference type="SUPFAM" id="SSF51735">
    <property type="entry name" value="NAD(P)-binding Rossmann-fold domains"/>
    <property type="match status" value="1"/>
</dbReference>
<dbReference type="Pfam" id="PF13380">
    <property type="entry name" value="CoA_binding_2"/>
    <property type="match status" value="1"/>
</dbReference>
<dbReference type="Pfam" id="PF19045">
    <property type="entry name" value="Ligase_CoA_2"/>
    <property type="match status" value="1"/>
</dbReference>
<dbReference type="InterPro" id="IPR003781">
    <property type="entry name" value="CoA-bd"/>
</dbReference>
<sequence length="678" mass="74089">MDKLKSFLSPKSVAIIGASSNPAKLGWQILSNLKSAGFPGDVYPINLHETEILGFKAYPTINELKAKVDLAVIVIPAPFVLEEVKKAARGGIKNLVIISAGFGETGKAGRAVESEIKKIAEVNGLNILGPNCLGFINYRAHLNITFANTFGPEEGKKNHNIAFLSQSGAIGSAVLDWTKNKNIGFSLFMSLGNKAVLDENDFLEYLLTDTSSDLVVAYLEEISDGRRFLNLVSRLAKIKPVAILKAGRTEAGSAAAMSHTGSLAGGGEAVKAALIRSGAIVLNDMNELFNLMRLIKKPLNLNNPDLYLVSNAGGPLVVSVDAIFESNLSLPKLSLDQKNKIIKILPSFGHVANPLDILGDATSERYAQVLGVLLAETKVQALLILLTPQSGTDVKNIAEVIGRFSLKYPDKLIVTSFIGGVAIADGKKILAEYLVPNFDYPEEAIRVLGHYLNWQKNKKSLVIYKQPKLISPRSKISGLWDYLDTKKLLDQYGLKTVKTVRVTKTNIQIKYPLAAKIVGPTVVHKSEAQAIFLNLKNEKELKKINSQPLLKKGANYLVAQEMIADGLEIILGFKRDDNFGPIIMVGWGGIYTEIIKDVRLFLAEDNNHLIREEIKQLKVYQLIQGARGKEPFDLEALVANIKKLVLLSLAHPEIKELDINPAFISPHGLVAADWRIIS</sequence>
<dbReference type="PANTHER" id="PTHR43334:SF1">
    <property type="entry name" value="3-HYDROXYPROPIONATE--COA LIGASE [ADP-FORMING]"/>
    <property type="match status" value="1"/>
</dbReference>
<dbReference type="InterPro" id="IPR013815">
    <property type="entry name" value="ATP_grasp_subdomain_1"/>
</dbReference>
<comment type="caution">
    <text evidence="5">The sequence shown here is derived from an EMBL/GenBank/DDBJ whole genome shotgun (WGS) entry which is preliminary data.</text>
</comment>
<keyword evidence="3" id="KW-0067">ATP-binding</keyword>
<dbReference type="Gene3D" id="3.30.1490.20">
    <property type="entry name" value="ATP-grasp fold, A domain"/>
    <property type="match status" value="1"/>
</dbReference>
<evidence type="ECO:0000313" key="5">
    <source>
        <dbReference type="EMBL" id="OIO07050.1"/>
    </source>
</evidence>
<evidence type="ECO:0000256" key="2">
    <source>
        <dbReference type="ARBA" id="ARBA00022741"/>
    </source>
</evidence>
<accession>A0A1J4T5I8</accession>
<protein>
    <recommendedName>
        <fullName evidence="4">CoA-binding domain-containing protein</fullName>
    </recommendedName>
</protein>
<keyword evidence="2" id="KW-0547">Nucleotide-binding</keyword>
<keyword evidence="1" id="KW-0436">Ligase</keyword>
<dbReference type="PANTHER" id="PTHR43334">
    <property type="entry name" value="ACETATE--COA LIGASE [ADP-FORMING]"/>
    <property type="match status" value="1"/>
</dbReference>
<dbReference type="AlphaFoldDB" id="A0A1J4T5I8"/>